<proteinExistence type="predicted"/>
<organism evidence="1 2">
    <name type="scientific">Hydra vulgaris</name>
    <name type="common">Hydra</name>
    <name type="synonym">Hydra attenuata</name>
    <dbReference type="NCBI Taxonomy" id="6087"/>
    <lineage>
        <taxon>Eukaryota</taxon>
        <taxon>Metazoa</taxon>
        <taxon>Cnidaria</taxon>
        <taxon>Hydrozoa</taxon>
        <taxon>Hydroidolina</taxon>
        <taxon>Anthoathecata</taxon>
        <taxon>Aplanulata</taxon>
        <taxon>Hydridae</taxon>
        <taxon>Hydra</taxon>
    </lineage>
</organism>
<sequence>MKINIILYTEINHLGLLSYNFLKGSFENIQNDINNLGQTFSTKLGEYFSRLARFDEQTANTDKESAMKIWLKLKSRCEYVSLKFSDQFSSIMALALGVSASDMISKTAALALRIVEAFNPNKWLTGSETSAVDIKVALSEVAKQAVLTKQVDYLKSNFIPKIYNLVKQISVKINNNKETFETIKQFFKSIEKSREFTNEQLLKFSEHVDNYSPAISPSEISEFGAVLNQMIEKFCKVI</sequence>
<dbReference type="RefSeq" id="XP_065663814.1">
    <property type="nucleotide sequence ID" value="XM_065807742.1"/>
</dbReference>
<dbReference type="Proteomes" id="UP001652625">
    <property type="component" value="Chromosome 10"/>
</dbReference>
<name>A0ABM4CPQ6_HYDVU</name>
<keyword evidence="1" id="KW-1185">Reference proteome</keyword>
<dbReference type="GeneID" id="136085899"/>
<protein>
    <submittedName>
        <fullName evidence="2">Uncharacterized protein LOC136085899</fullName>
    </submittedName>
</protein>
<evidence type="ECO:0000313" key="1">
    <source>
        <dbReference type="Proteomes" id="UP001652625"/>
    </source>
</evidence>
<reference evidence="2" key="1">
    <citation type="submission" date="2025-08" db="UniProtKB">
        <authorList>
            <consortium name="RefSeq"/>
        </authorList>
    </citation>
    <scope>IDENTIFICATION</scope>
</reference>
<gene>
    <name evidence="2" type="primary">LOC136085899</name>
</gene>
<evidence type="ECO:0000313" key="2">
    <source>
        <dbReference type="RefSeq" id="XP_065663814.1"/>
    </source>
</evidence>
<accession>A0ABM4CPQ6</accession>